<dbReference type="PANTHER" id="PTHR47926:SF405">
    <property type="entry name" value="DYW DOMAIN-CONTAINING PROTEIN"/>
    <property type="match status" value="1"/>
</dbReference>
<dbReference type="Gene3D" id="1.25.40.10">
    <property type="entry name" value="Tetratricopeptide repeat domain"/>
    <property type="match status" value="4"/>
</dbReference>
<dbReference type="FunFam" id="1.25.40.10:FF:000073">
    <property type="entry name" value="Pentatricopeptide repeat-containing protein chloroplastic"/>
    <property type="match status" value="1"/>
</dbReference>
<dbReference type="FunFam" id="1.25.40.10:FF:000344">
    <property type="entry name" value="Pentatricopeptide repeat-containing protein"/>
    <property type="match status" value="1"/>
</dbReference>
<dbReference type="PROSITE" id="PS51375">
    <property type="entry name" value="PPR"/>
    <property type="match status" value="6"/>
</dbReference>
<keyword evidence="2" id="KW-0809">Transit peptide</keyword>
<dbReference type="InterPro" id="IPR046830">
    <property type="entry name" value="Calmod_bind_M"/>
</dbReference>
<dbReference type="InterPro" id="IPR002885">
    <property type="entry name" value="PPR_rpt"/>
</dbReference>
<dbReference type="InterPro" id="IPR046848">
    <property type="entry name" value="E_motif"/>
</dbReference>
<dbReference type="InterPro" id="IPR046960">
    <property type="entry name" value="PPR_At4g14850-like_plant"/>
</dbReference>
<dbReference type="GO" id="GO:0003723">
    <property type="term" value="F:RNA binding"/>
    <property type="evidence" value="ECO:0007669"/>
    <property type="project" value="InterPro"/>
</dbReference>
<evidence type="ECO:0000256" key="3">
    <source>
        <dbReference type="PROSITE-ProRule" id="PRU00708"/>
    </source>
</evidence>
<feature type="repeat" description="PPR" evidence="3">
    <location>
        <begin position="387"/>
        <end position="421"/>
    </location>
</feature>
<evidence type="ECO:0000256" key="2">
    <source>
        <dbReference type="ARBA" id="ARBA00022946"/>
    </source>
</evidence>
<dbReference type="FunFam" id="1.25.40.10:FF:000974">
    <property type="entry name" value="Putative pentatricopeptide repeat-containing protein mitochondrial"/>
    <property type="match status" value="1"/>
</dbReference>
<dbReference type="Pfam" id="PF20431">
    <property type="entry name" value="E_motif"/>
    <property type="match status" value="1"/>
</dbReference>
<name>A0A3L6TH53_PANMI</name>
<evidence type="ECO:0000313" key="5">
    <source>
        <dbReference type="EMBL" id="RLN39677.1"/>
    </source>
</evidence>
<dbReference type="EMBL" id="PQIB02000001">
    <property type="protein sequence ID" value="RLN39677.1"/>
    <property type="molecule type" value="Genomic_DNA"/>
</dbReference>
<dbReference type="GO" id="GO:0009451">
    <property type="term" value="P:RNA modification"/>
    <property type="evidence" value="ECO:0007669"/>
    <property type="project" value="InterPro"/>
</dbReference>
<dbReference type="NCBIfam" id="TIGR00756">
    <property type="entry name" value="PPR"/>
    <property type="match status" value="4"/>
</dbReference>
<keyword evidence="6" id="KW-1185">Reference proteome</keyword>
<sequence length="948" mass="102390">MAGDPFPSLAAPNAMRLPAFLADQRRLRRVLSSSSATLATLARLHALLIVSSSNHLLASLAAAYARAGALDAAESTLATSPASPSSIAAWNALLAAHSRGGSHGTALRVFRSLPPAARPDSTTFTLALSACTRLGDIAAAENIKDRAFEAGYSKDVFVCSALLHLYSRCGAMGDAVRVFDGMPRRDRVAWSTMVAGFVSAGRPVEALGMYRRMREDGVEGDEVVMVGVIQACAATGDAQMGASVHGYILRHGMRMDVVATTSLVDMYAKNGKFDVARRVFSMMPYRNAVSWSVLISGFVQNGHADEALDLFRELSTSGLQPDSGAHVSALLACADMGILKLGKSIHGFILRRLELDCILGTSILDMYSKCGSLESAQKLFDRVSSRDLVLWNAMIACCGTHGRGHDALALFQELNKTGMNPDHATFASLLSALSHSGLVEEGKFWFDRMSKEFGIEPAEKHYVCIVDLLARSGLVDEANDLLASMQTEPTIAVWVALLSGCLNNKKLELGENIAEKILESQPEDVGVLALVSNLYAAAKKWDKVREARKLMKDSGSKKVPGYSLVDVRGMRHTFVMEDQSHPQHQEILKMVAKIDSEMRKMGNVSAPVPGLGGEQPRWPRVVPISNGEATPVLLQLRDISRFGGYLQQSPIPRLQDGEGYLSNAKFQDNSSFVCSELKVHVGATKKSGNPSPRDAVYKLSRIAMNGDGHKLLVQNGIETVGDFLQFYSRNPEDLRRERFLTKIGIRLSITLVTAIQGQEFTLVACKRVSHEHAPFSGSNMRSYLKGSCSATKSDNAKRTWGPPSCQPAGFIRRNEILPDSSMDKNTLEGPSSQQRRSLELNAIPEGNGALSGSNPSANDTTQVHMSVLQDGFLEGESWVDFDDAETYPGDASSVLGHSGALSSIGEARNVSHGGLSTASESYSWEVHRSGKETPLSGTGFYAIDLTCQ</sequence>
<keyword evidence="1" id="KW-0677">Repeat</keyword>
<reference evidence="6" key="1">
    <citation type="journal article" date="2019" name="Nat. Commun.">
        <title>The genome of broomcorn millet.</title>
        <authorList>
            <person name="Zou C."/>
            <person name="Miki D."/>
            <person name="Li D."/>
            <person name="Tang Q."/>
            <person name="Xiao L."/>
            <person name="Rajput S."/>
            <person name="Deng P."/>
            <person name="Jia W."/>
            <person name="Huang R."/>
            <person name="Zhang M."/>
            <person name="Sun Y."/>
            <person name="Hu J."/>
            <person name="Fu X."/>
            <person name="Schnable P.S."/>
            <person name="Li F."/>
            <person name="Zhang H."/>
            <person name="Feng B."/>
            <person name="Zhu X."/>
            <person name="Liu R."/>
            <person name="Schnable J.C."/>
            <person name="Zhu J.-K."/>
            <person name="Zhang H."/>
        </authorList>
    </citation>
    <scope>NUCLEOTIDE SEQUENCE [LARGE SCALE GENOMIC DNA]</scope>
</reference>
<dbReference type="Pfam" id="PF20451">
    <property type="entry name" value="Calmod_bind_M"/>
    <property type="match status" value="1"/>
</dbReference>
<gene>
    <name evidence="5" type="ORF">C2845_PM01G20100</name>
</gene>
<accession>A0A3L6TH53</accession>
<dbReference type="Pfam" id="PF01535">
    <property type="entry name" value="PPR"/>
    <property type="match status" value="6"/>
</dbReference>
<evidence type="ECO:0000259" key="4">
    <source>
        <dbReference type="Pfam" id="PF20451"/>
    </source>
</evidence>
<dbReference type="STRING" id="4540.A0A3L6TH53"/>
<dbReference type="PANTHER" id="PTHR47926">
    <property type="entry name" value="PENTATRICOPEPTIDE REPEAT-CONTAINING PROTEIN"/>
    <property type="match status" value="1"/>
</dbReference>
<feature type="repeat" description="PPR" evidence="3">
    <location>
        <begin position="186"/>
        <end position="220"/>
    </location>
</feature>
<feature type="repeat" description="PPR" evidence="3">
    <location>
        <begin position="256"/>
        <end position="286"/>
    </location>
</feature>
<feature type="repeat" description="PPR" evidence="3">
    <location>
        <begin position="422"/>
        <end position="457"/>
    </location>
</feature>
<protein>
    <submittedName>
        <fullName evidence="5">Pentatricopeptide repeat-containing protein</fullName>
    </submittedName>
</protein>
<dbReference type="AlphaFoldDB" id="A0A3L6TH53"/>
<dbReference type="Pfam" id="PF13041">
    <property type="entry name" value="PPR_2"/>
    <property type="match status" value="1"/>
</dbReference>
<comment type="caution">
    <text evidence="5">The sequence shown here is derived from an EMBL/GenBank/DDBJ whole genome shotgun (WGS) entry which is preliminary data.</text>
</comment>
<evidence type="ECO:0000256" key="1">
    <source>
        <dbReference type="ARBA" id="ARBA00022737"/>
    </source>
</evidence>
<organism evidence="5 6">
    <name type="scientific">Panicum miliaceum</name>
    <name type="common">Proso millet</name>
    <name type="synonym">Broomcorn millet</name>
    <dbReference type="NCBI Taxonomy" id="4540"/>
    <lineage>
        <taxon>Eukaryota</taxon>
        <taxon>Viridiplantae</taxon>
        <taxon>Streptophyta</taxon>
        <taxon>Embryophyta</taxon>
        <taxon>Tracheophyta</taxon>
        <taxon>Spermatophyta</taxon>
        <taxon>Magnoliopsida</taxon>
        <taxon>Liliopsida</taxon>
        <taxon>Poales</taxon>
        <taxon>Poaceae</taxon>
        <taxon>PACMAD clade</taxon>
        <taxon>Panicoideae</taxon>
        <taxon>Panicodae</taxon>
        <taxon>Paniceae</taxon>
        <taxon>Panicinae</taxon>
        <taxon>Panicum</taxon>
        <taxon>Panicum sect. Panicum</taxon>
    </lineage>
</organism>
<feature type="repeat" description="PPR" evidence="3">
    <location>
        <begin position="155"/>
        <end position="185"/>
    </location>
</feature>
<feature type="domain" description="Calmodulin binding protein central" evidence="4">
    <location>
        <begin position="692"/>
        <end position="736"/>
    </location>
</feature>
<feature type="repeat" description="PPR" evidence="3">
    <location>
        <begin position="287"/>
        <end position="321"/>
    </location>
</feature>
<dbReference type="InterPro" id="IPR011990">
    <property type="entry name" value="TPR-like_helical_dom_sf"/>
</dbReference>
<proteinExistence type="predicted"/>
<dbReference type="OrthoDB" id="185373at2759"/>
<evidence type="ECO:0000313" key="6">
    <source>
        <dbReference type="Proteomes" id="UP000275267"/>
    </source>
</evidence>
<dbReference type="Proteomes" id="UP000275267">
    <property type="component" value="Unassembled WGS sequence"/>
</dbReference>